<keyword evidence="1" id="KW-1003">Cell membrane</keyword>
<evidence type="ECO:0000256" key="2">
    <source>
        <dbReference type="ARBA" id="ARBA00022722"/>
    </source>
</evidence>
<evidence type="ECO:0000313" key="12">
    <source>
        <dbReference type="Proteomes" id="UP000250796"/>
    </source>
</evidence>
<keyword evidence="4 7" id="KW-0378">Hydrolase</keyword>
<accession>A0A7Z7PPK8</accession>
<evidence type="ECO:0000256" key="3">
    <source>
        <dbReference type="ARBA" id="ARBA00022759"/>
    </source>
</evidence>
<comment type="function">
    <text evidence="7">Endoribonuclease that initiates mRNA decay.</text>
</comment>
<dbReference type="GO" id="GO:0006402">
    <property type="term" value="P:mRNA catabolic process"/>
    <property type="evidence" value="ECO:0007669"/>
    <property type="project" value="UniProtKB-UniRule"/>
</dbReference>
<dbReference type="Pfam" id="PF12072">
    <property type="entry name" value="RNase_Y_N"/>
    <property type="match status" value="1"/>
</dbReference>
<keyword evidence="12" id="KW-1185">Reference proteome</keyword>
<keyword evidence="6" id="KW-0472">Membrane</keyword>
<dbReference type="NCBIfam" id="TIGR00277">
    <property type="entry name" value="HDIG"/>
    <property type="match status" value="1"/>
</dbReference>
<evidence type="ECO:0000313" key="11">
    <source>
        <dbReference type="EMBL" id="SSC13174.1"/>
    </source>
</evidence>
<dbReference type="Pfam" id="PF00013">
    <property type="entry name" value="KH_1"/>
    <property type="match status" value="1"/>
</dbReference>
<keyword evidence="5 7" id="KW-0694">RNA-binding</keyword>
<sequence length="512" mass="58321">MILVIVGIMVGLAAGFTLAYYILIPRAVKKVKDDLQNQLKAAKQDSESILKRANEEAEHLKKKALIEGREELHKLREEQEKEFKRDREELKQWEERISRREDNIDKKEETIEKARQQVENERIAVETMKEEAEKKLFHLSELTMEEARDIVLKRAEEIYEHDLAQKLKQLKDQYDEEGSRYAKWVIVNSIQRYAADYTGDVTVSTVSLPSDEMKGRIIGREGRNIRAFEKLTGSDLVIDDTPEVVVVSCFNPLRRAIAKMTLDKLVEDGRIHPARIEEMYEKSKKEIYNEIKEAGQEALMKVGIPSMHPELVKLLGRLKFRTSYGQNVLQHSIEVAHLAALMASELGLNVDKVKRGAILHDIGKAVDHEIEGSHSIIGGEIAKRFGEKNQVVNMIQYHHGETEAITPEAVLVAAADAVSASRPGARRESLDMYIKRLESLENIATGFKHIEKAYAIQAGREIRVIVEPEKVDDILAEKLAMDIAKKIEEELEYPGVIKVTVIRERRSVSYAS</sequence>
<dbReference type="InterPro" id="IPR006675">
    <property type="entry name" value="HDIG_dom"/>
</dbReference>
<dbReference type="PANTHER" id="PTHR12826:SF15">
    <property type="entry name" value="RIBONUCLEASE Y"/>
    <property type="match status" value="1"/>
</dbReference>
<feature type="domain" description="HD" evidence="10">
    <location>
        <begin position="328"/>
        <end position="421"/>
    </location>
</feature>
<evidence type="ECO:0000256" key="6">
    <source>
        <dbReference type="ARBA" id="ARBA00023136"/>
    </source>
</evidence>
<dbReference type="InterPro" id="IPR003607">
    <property type="entry name" value="HD/PDEase_dom"/>
</dbReference>
<dbReference type="SMART" id="SM00471">
    <property type="entry name" value="HDc"/>
    <property type="match status" value="1"/>
</dbReference>
<evidence type="ECO:0000256" key="4">
    <source>
        <dbReference type="ARBA" id="ARBA00022801"/>
    </source>
</evidence>
<keyword evidence="3 7" id="KW-0255">Endonuclease</keyword>
<organism evidence="11 12">
    <name type="scientific">Mesotoga infera</name>
    <dbReference type="NCBI Taxonomy" id="1236046"/>
    <lineage>
        <taxon>Bacteria</taxon>
        <taxon>Thermotogati</taxon>
        <taxon>Thermotogota</taxon>
        <taxon>Thermotogae</taxon>
        <taxon>Kosmotogales</taxon>
        <taxon>Kosmotogaceae</taxon>
        <taxon>Mesotoga</taxon>
    </lineage>
</organism>
<evidence type="ECO:0000256" key="1">
    <source>
        <dbReference type="ARBA" id="ARBA00022475"/>
    </source>
</evidence>
<dbReference type="SUPFAM" id="SSF54791">
    <property type="entry name" value="Eukaryotic type KH-domain (KH-domain type I)"/>
    <property type="match status" value="1"/>
</dbReference>
<dbReference type="InterPro" id="IPR004087">
    <property type="entry name" value="KH_dom"/>
</dbReference>
<proteinExistence type="inferred from homology"/>
<dbReference type="PANTHER" id="PTHR12826">
    <property type="entry name" value="RIBONUCLEASE Y"/>
    <property type="match status" value="1"/>
</dbReference>
<dbReference type="PROSITE" id="PS51831">
    <property type="entry name" value="HD"/>
    <property type="match status" value="1"/>
</dbReference>
<dbReference type="InterPro" id="IPR006674">
    <property type="entry name" value="HD_domain"/>
</dbReference>
<comment type="similarity">
    <text evidence="7">Belongs to the RNase Y family.</text>
</comment>
<dbReference type="EMBL" id="LS974202">
    <property type="protein sequence ID" value="SSC13174.1"/>
    <property type="molecule type" value="Genomic_DNA"/>
</dbReference>
<dbReference type="Gene3D" id="3.30.1370.10">
    <property type="entry name" value="K Homology domain, type 1"/>
    <property type="match status" value="1"/>
</dbReference>
<dbReference type="GO" id="GO:0004521">
    <property type="term" value="F:RNA endonuclease activity"/>
    <property type="evidence" value="ECO:0007669"/>
    <property type="project" value="UniProtKB-UniRule"/>
</dbReference>
<dbReference type="KEGG" id="minf:MESINF_1730"/>
<keyword evidence="9" id="KW-0175">Coiled coil</keyword>
<dbReference type="SMART" id="SM00322">
    <property type="entry name" value="KH"/>
    <property type="match status" value="1"/>
</dbReference>
<dbReference type="PROSITE" id="PS50084">
    <property type="entry name" value="KH_TYPE_1"/>
    <property type="match status" value="1"/>
</dbReference>
<dbReference type="GO" id="GO:0016787">
    <property type="term" value="F:hydrolase activity"/>
    <property type="evidence" value="ECO:0007669"/>
    <property type="project" value="UniProtKB-KW"/>
</dbReference>
<dbReference type="RefSeq" id="WP_169699350.1">
    <property type="nucleotide sequence ID" value="NZ_LS974202.1"/>
</dbReference>
<dbReference type="AlphaFoldDB" id="A0A7Z7PPK8"/>
<gene>
    <name evidence="7 11" type="primary">rny</name>
    <name evidence="11" type="ORF">MESINF_1730</name>
</gene>
<dbReference type="GO" id="GO:0005886">
    <property type="term" value="C:plasma membrane"/>
    <property type="evidence" value="ECO:0007669"/>
    <property type="project" value="UniProtKB-UniRule"/>
</dbReference>
<dbReference type="FunFam" id="1.10.3210.10:FF:000022">
    <property type="entry name" value="Ribonuclease Y"/>
    <property type="match status" value="1"/>
</dbReference>
<dbReference type="InterPro" id="IPR017705">
    <property type="entry name" value="Ribonuclease_Y"/>
</dbReference>
<evidence type="ECO:0000256" key="7">
    <source>
        <dbReference type="HAMAP-Rule" id="MF_00335"/>
    </source>
</evidence>
<protein>
    <recommendedName>
        <fullName evidence="7 8">Ribonuclease Y</fullName>
        <shortName evidence="7">RNase Y</shortName>
        <ecNumber evidence="7 8">3.1.-.-</ecNumber>
    </recommendedName>
</protein>
<dbReference type="InterPro" id="IPR036612">
    <property type="entry name" value="KH_dom_type_1_sf"/>
</dbReference>
<dbReference type="CDD" id="cd22431">
    <property type="entry name" value="KH-I_RNaseY"/>
    <property type="match status" value="1"/>
</dbReference>
<dbReference type="SUPFAM" id="SSF109604">
    <property type="entry name" value="HD-domain/PDEase-like"/>
    <property type="match status" value="1"/>
</dbReference>
<reference evidence="11 12" key="1">
    <citation type="submission" date="2017-01" db="EMBL/GenBank/DDBJ databases">
        <authorList>
            <person name="Erauso G."/>
        </authorList>
    </citation>
    <scope>NUCLEOTIDE SEQUENCE [LARGE SCALE GENOMIC DNA]</scope>
    <source>
        <strain evidence="11">MESINF1</strain>
    </source>
</reference>
<dbReference type="Pfam" id="PF01966">
    <property type="entry name" value="HD"/>
    <property type="match status" value="1"/>
</dbReference>
<dbReference type="Proteomes" id="UP000250796">
    <property type="component" value="Chromosome MESINF"/>
</dbReference>
<dbReference type="NCBIfam" id="TIGR03319">
    <property type="entry name" value="RNase_Y"/>
    <property type="match status" value="1"/>
</dbReference>
<dbReference type="Gene3D" id="1.10.3210.10">
    <property type="entry name" value="Hypothetical protein af1432"/>
    <property type="match status" value="1"/>
</dbReference>
<dbReference type="InterPro" id="IPR022711">
    <property type="entry name" value="RNase_Y_N"/>
</dbReference>
<dbReference type="CDD" id="cd00077">
    <property type="entry name" value="HDc"/>
    <property type="match status" value="1"/>
</dbReference>
<name>A0A7Z7PPK8_9BACT</name>
<keyword evidence="2 7" id="KW-0540">Nuclease</keyword>
<dbReference type="HAMAP" id="MF_00335">
    <property type="entry name" value="RNase_Y"/>
    <property type="match status" value="1"/>
</dbReference>
<dbReference type="GO" id="GO:0003723">
    <property type="term" value="F:RNA binding"/>
    <property type="evidence" value="ECO:0007669"/>
    <property type="project" value="UniProtKB-UniRule"/>
</dbReference>
<evidence type="ECO:0000256" key="8">
    <source>
        <dbReference type="NCBIfam" id="TIGR03319"/>
    </source>
</evidence>
<dbReference type="InterPro" id="IPR004088">
    <property type="entry name" value="KH_dom_type_1"/>
</dbReference>
<dbReference type="EC" id="3.1.-.-" evidence="7 8"/>
<evidence type="ECO:0000256" key="9">
    <source>
        <dbReference type="SAM" id="Coils"/>
    </source>
</evidence>
<feature type="coiled-coil region" evidence="9">
    <location>
        <begin position="32"/>
        <end position="135"/>
    </location>
</feature>
<evidence type="ECO:0000256" key="5">
    <source>
        <dbReference type="ARBA" id="ARBA00022884"/>
    </source>
</evidence>
<evidence type="ECO:0000259" key="10">
    <source>
        <dbReference type="PROSITE" id="PS51831"/>
    </source>
</evidence>